<dbReference type="Pfam" id="PF00437">
    <property type="entry name" value="T2SSE"/>
    <property type="match status" value="1"/>
</dbReference>
<name>W8U7S6_PEPAC</name>
<dbReference type="eggNOG" id="COG2804">
    <property type="taxonomic scope" value="Bacteria"/>
</dbReference>
<keyword evidence="2" id="KW-0547">Nucleotide-binding</keyword>
<dbReference type="Proteomes" id="UP000019591">
    <property type="component" value="Chromosome"/>
</dbReference>
<dbReference type="AlphaFoldDB" id="W8U7S6"/>
<dbReference type="InterPro" id="IPR003593">
    <property type="entry name" value="AAA+_ATPase"/>
</dbReference>
<dbReference type="HOGENOM" id="CLU_013446_10_6_9"/>
<dbReference type="PANTHER" id="PTHR30258">
    <property type="entry name" value="TYPE II SECRETION SYSTEM PROTEIN GSPE-RELATED"/>
    <property type="match status" value="1"/>
</dbReference>
<dbReference type="InterPro" id="IPR001482">
    <property type="entry name" value="T2SS/T4SS_dom"/>
</dbReference>
<evidence type="ECO:0000256" key="1">
    <source>
        <dbReference type="ARBA" id="ARBA00006611"/>
    </source>
</evidence>
<dbReference type="STRING" id="1286171.EAL2_c16410"/>
<dbReference type="EMBL" id="CP007452">
    <property type="protein sequence ID" value="AHM56936.1"/>
    <property type="molecule type" value="Genomic_DNA"/>
</dbReference>
<evidence type="ECO:0000313" key="5">
    <source>
        <dbReference type="EMBL" id="AHM56936.1"/>
    </source>
</evidence>
<evidence type="ECO:0000256" key="3">
    <source>
        <dbReference type="ARBA" id="ARBA00022840"/>
    </source>
</evidence>
<evidence type="ECO:0000256" key="2">
    <source>
        <dbReference type="ARBA" id="ARBA00022741"/>
    </source>
</evidence>
<dbReference type="OrthoDB" id="9808272at2"/>
<comment type="similarity">
    <text evidence="1">Belongs to the GSP E family.</text>
</comment>
<evidence type="ECO:0000259" key="4">
    <source>
        <dbReference type="PROSITE" id="PS00662"/>
    </source>
</evidence>
<dbReference type="FunFam" id="3.30.450.90:FF:000001">
    <property type="entry name" value="Type II secretion system ATPase GspE"/>
    <property type="match status" value="1"/>
</dbReference>
<feature type="domain" description="Bacterial type II secretion system protein E" evidence="4">
    <location>
        <begin position="377"/>
        <end position="391"/>
    </location>
</feature>
<dbReference type="Gene3D" id="3.30.450.90">
    <property type="match status" value="1"/>
</dbReference>
<accession>W8U7S6</accession>
<dbReference type="SUPFAM" id="SSF52540">
    <property type="entry name" value="P-loop containing nucleoside triphosphate hydrolases"/>
    <property type="match status" value="1"/>
</dbReference>
<dbReference type="FunFam" id="3.40.50.300:FF:000398">
    <property type="entry name" value="Type IV pilus assembly ATPase PilB"/>
    <property type="match status" value="1"/>
</dbReference>
<dbReference type="SUPFAM" id="SSF160246">
    <property type="entry name" value="EspE N-terminal domain-like"/>
    <property type="match status" value="1"/>
</dbReference>
<proteinExistence type="inferred from homology"/>
<organism evidence="5 6">
    <name type="scientific">Peptoclostridium acidaminophilum DSM 3953</name>
    <dbReference type="NCBI Taxonomy" id="1286171"/>
    <lineage>
        <taxon>Bacteria</taxon>
        <taxon>Bacillati</taxon>
        <taxon>Bacillota</taxon>
        <taxon>Clostridia</taxon>
        <taxon>Peptostreptococcales</taxon>
        <taxon>Peptoclostridiaceae</taxon>
        <taxon>Peptoclostridium</taxon>
    </lineage>
</organism>
<dbReference type="InterPro" id="IPR007831">
    <property type="entry name" value="T2SS_GspE_N"/>
</dbReference>
<dbReference type="PROSITE" id="PS00662">
    <property type="entry name" value="T2SP_E"/>
    <property type="match status" value="1"/>
</dbReference>
<dbReference type="InterPro" id="IPR037257">
    <property type="entry name" value="T2SS_E_N_sf"/>
</dbReference>
<dbReference type="CDD" id="cd01129">
    <property type="entry name" value="PulE-GspE-like"/>
    <property type="match status" value="1"/>
</dbReference>
<dbReference type="RefSeq" id="WP_025435909.1">
    <property type="nucleotide sequence ID" value="NZ_CP007452.1"/>
</dbReference>
<protein>
    <submittedName>
        <fullName evidence="5">General secretion pathway protein E</fullName>
    </submittedName>
</protein>
<dbReference type="Gene3D" id="3.30.300.160">
    <property type="entry name" value="Type II secretion system, protein E, N-terminal domain"/>
    <property type="match status" value="1"/>
</dbReference>
<dbReference type="InterPro" id="IPR027417">
    <property type="entry name" value="P-loop_NTPase"/>
</dbReference>
<keyword evidence="3" id="KW-0067">ATP-binding</keyword>
<dbReference type="GO" id="GO:0016887">
    <property type="term" value="F:ATP hydrolysis activity"/>
    <property type="evidence" value="ECO:0007669"/>
    <property type="project" value="TreeGrafter"/>
</dbReference>
<dbReference type="PATRIC" id="fig|1286171.3.peg.1592"/>
<dbReference type="GO" id="GO:0005886">
    <property type="term" value="C:plasma membrane"/>
    <property type="evidence" value="ECO:0007669"/>
    <property type="project" value="TreeGrafter"/>
</dbReference>
<gene>
    <name evidence="5" type="primary">xcpR</name>
    <name evidence="5" type="ORF">EAL2_c16410</name>
</gene>
<dbReference type="KEGG" id="eac:EAL2_c16410"/>
<dbReference type="PANTHER" id="PTHR30258:SF3">
    <property type="entry name" value="SLL1921 PROTEIN"/>
    <property type="match status" value="1"/>
</dbReference>
<keyword evidence="6" id="KW-1185">Reference proteome</keyword>
<reference evidence="5 6" key="1">
    <citation type="journal article" date="2014" name="Genome Announc.">
        <title>Complete Genome Sequence of Amino Acid-Utilizing Eubacterium acidaminophilum al-2 (DSM 3953).</title>
        <authorList>
            <person name="Poehlein A."/>
            <person name="Andreesen J.R."/>
            <person name="Daniel R."/>
        </authorList>
    </citation>
    <scope>NUCLEOTIDE SEQUENCE [LARGE SCALE GENOMIC DNA]</scope>
    <source>
        <strain evidence="5 6">DSM 3953</strain>
    </source>
</reference>
<dbReference type="Gene3D" id="3.40.50.300">
    <property type="entry name" value="P-loop containing nucleotide triphosphate hydrolases"/>
    <property type="match status" value="1"/>
</dbReference>
<dbReference type="Pfam" id="PF05157">
    <property type="entry name" value="MshEN"/>
    <property type="match status" value="1"/>
</dbReference>
<dbReference type="GO" id="GO:0005524">
    <property type="term" value="F:ATP binding"/>
    <property type="evidence" value="ECO:0007669"/>
    <property type="project" value="UniProtKB-KW"/>
</dbReference>
<dbReference type="SMART" id="SM00382">
    <property type="entry name" value="AAA"/>
    <property type="match status" value="1"/>
</dbReference>
<evidence type="ECO:0000313" key="6">
    <source>
        <dbReference type="Proteomes" id="UP000019591"/>
    </source>
</evidence>
<sequence length="559" mass="62867">MNNNVRLGDILLKFGKITAEELENALDVQKRLKKKLGEVLIELGYVTDSDIIEVLEHQLGIHHFELDNCYIEPSVPKLISEGYAIENQVIPVKLQGGELTVAMSDPFNIIAISQLERMLGFTVIPAIATKGELERAIQRYFSTQKVEKAVAEFRQEFSLIDRELEVNLNDDVTDAPIVRLVDSIIMQAVQNRASDIHIEPSPEGLRIRFRIDGELVEVMRPDINAHGSIVTRIKIMSKLNIAEKRVPQDGRIEVNDSRGSLDLRISTIPTIYGEKVVIRVLDNQSFLKTKDRLGLSGSNRDRFEELLRFKNGLLLVTGPTGSGKSTTLYAALADLNDSRKNIVTVEDPVEYRMSGINQIQVNPKTGLTFSTGLRSILRQDPDIIMIGEIRDTETAEIAIRAAITGHLVLSTLHTNDAASSISRLLDMDIKPYLVSSSLKGIVAQRLVRKVCQHCVEDYYPAQDELQLIGGDTEEFIGRALKRGRGCKYCNNTGYKGRISVYEILIIDNEIRKMIFDESKIEAIKEYARRSGMVTLQQSCRELILDGTTTTEEYMRVMYL</sequence>